<dbReference type="OrthoDB" id="8178106at2759"/>
<protein>
    <submittedName>
        <fullName evidence="1">Uncharacterized protein</fullName>
    </submittedName>
</protein>
<organism evidence="1 2">
    <name type="scientific">Chiloscyllium punctatum</name>
    <name type="common">Brownbanded bambooshark</name>
    <name type="synonym">Hemiscyllium punctatum</name>
    <dbReference type="NCBI Taxonomy" id="137246"/>
    <lineage>
        <taxon>Eukaryota</taxon>
        <taxon>Metazoa</taxon>
        <taxon>Chordata</taxon>
        <taxon>Craniata</taxon>
        <taxon>Vertebrata</taxon>
        <taxon>Chondrichthyes</taxon>
        <taxon>Elasmobranchii</taxon>
        <taxon>Galeomorphii</taxon>
        <taxon>Galeoidea</taxon>
        <taxon>Orectolobiformes</taxon>
        <taxon>Hemiscylliidae</taxon>
        <taxon>Chiloscyllium</taxon>
    </lineage>
</organism>
<evidence type="ECO:0000313" key="2">
    <source>
        <dbReference type="Proteomes" id="UP000287033"/>
    </source>
</evidence>
<gene>
    <name evidence="1" type="ORF">chiPu_0023565</name>
</gene>
<dbReference type="STRING" id="137246.A0A401TAR7"/>
<comment type="caution">
    <text evidence="1">The sequence shown here is derived from an EMBL/GenBank/DDBJ whole genome shotgun (WGS) entry which is preliminary data.</text>
</comment>
<evidence type="ECO:0000313" key="1">
    <source>
        <dbReference type="EMBL" id="GCC39766.1"/>
    </source>
</evidence>
<dbReference type="GO" id="GO:0060271">
    <property type="term" value="P:cilium assembly"/>
    <property type="evidence" value="ECO:0007669"/>
    <property type="project" value="InterPro"/>
</dbReference>
<dbReference type="GO" id="GO:0005516">
    <property type="term" value="F:calmodulin binding"/>
    <property type="evidence" value="ECO:0007669"/>
    <property type="project" value="InterPro"/>
</dbReference>
<dbReference type="PANTHER" id="PTHR15673:SF2">
    <property type="entry name" value="IQ CALMODULIN-BINDING MOTIF-CONTAINING PROTEIN 1"/>
    <property type="match status" value="1"/>
</dbReference>
<feature type="non-terminal residue" evidence="1">
    <location>
        <position position="1"/>
    </location>
</feature>
<name>A0A401TAR7_CHIPU</name>
<keyword evidence="2" id="KW-1185">Reference proteome</keyword>
<dbReference type="AlphaFoldDB" id="A0A401TAR7"/>
<proteinExistence type="predicted"/>
<reference evidence="1 2" key="1">
    <citation type="journal article" date="2018" name="Nat. Ecol. Evol.">
        <title>Shark genomes provide insights into elasmobranch evolution and the origin of vertebrates.</title>
        <authorList>
            <person name="Hara Y"/>
            <person name="Yamaguchi K"/>
            <person name="Onimaru K"/>
            <person name="Kadota M"/>
            <person name="Koyanagi M"/>
            <person name="Keeley SD"/>
            <person name="Tatsumi K"/>
            <person name="Tanaka K"/>
            <person name="Motone F"/>
            <person name="Kageyama Y"/>
            <person name="Nozu R"/>
            <person name="Adachi N"/>
            <person name="Nishimura O"/>
            <person name="Nakagawa R"/>
            <person name="Tanegashima C"/>
            <person name="Kiyatake I"/>
            <person name="Matsumoto R"/>
            <person name="Murakumo K"/>
            <person name="Nishida K"/>
            <person name="Terakita A"/>
            <person name="Kuratani S"/>
            <person name="Sato K"/>
            <person name="Hyodo S Kuraku.S."/>
        </authorList>
    </citation>
    <scope>NUCLEOTIDE SEQUENCE [LARGE SCALE GENOMIC DNA]</scope>
</reference>
<dbReference type="GO" id="GO:0005929">
    <property type="term" value="C:cilium"/>
    <property type="evidence" value="ECO:0007669"/>
    <property type="project" value="TreeGrafter"/>
</dbReference>
<dbReference type="Proteomes" id="UP000287033">
    <property type="component" value="Unassembled WGS sequence"/>
</dbReference>
<feature type="non-terminal residue" evidence="1">
    <location>
        <position position="90"/>
    </location>
</feature>
<accession>A0A401TAR7</accession>
<dbReference type="InterPro" id="IPR028765">
    <property type="entry name" value="IQCB1"/>
</dbReference>
<dbReference type="PANTHER" id="PTHR15673">
    <property type="entry name" value="IQ CALMODULIN-BINDING MOTIF CONTAINING PROTEIN 1"/>
    <property type="match status" value="1"/>
</dbReference>
<sequence>LQSDRLLQLLLTDDVETGAIMVSVLLGILQVNRTVLFSVDEKNICLILDELIYKLFATSNPVIGSTSIKVMLLIAETHPPTLKILCNNYK</sequence>
<dbReference type="EMBL" id="BEZZ01023108">
    <property type="protein sequence ID" value="GCC39766.1"/>
    <property type="molecule type" value="Genomic_DNA"/>
</dbReference>